<evidence type="ECO:0000313" key="3">
    <source>
        <dbReference type="Proteomes" id="UP000320333"/>
    </source>
</evidence>
<sequence>MAGSTSQQIVSMLNGKRKRSEKHEPEEMEFESPLDEAKRVFPSEAIRLVIEYAMQSSNSANATETSTQLRLVSRLWNQSLLSHRHSSCGVATLGRVLAVHGSNLAQGVARLAEAGTYVKRLSLDLNTDAQVLRRMGTFMLMSACPNLEHLVVSLSSTSALTSASVTQRSSTTATIAHLIELAPMAPPSLRTLSLRVKKMNDLDFISIAHSFSFITSLKLTVSNVTDTAFIEALSHLPDLKSLTISSCPSSLVSSALMMSLATRHSNLESLHLFPKNGIDKAAFVFVHQLEPSCQFFPSLKTLALGAKAARSSLGPNSRSISTLAADTQNSPLNSPMQSHAINVNIPSWTTVLGPFFDAFSKCGSLPKLEALTISGDHILSLETLARVTRTFGRSLACLNLHAVQCRAREFVDCLKECRDIRIVRVDVSGTAATEDAAAVGGRVGDATVWNGWTPGMGVILAKHCRALRVFEVGNGPVESGMDVGEMVMDVYRECRREFCL</sequence>
<keyword evidence="3" id="KW-1185">Reference proteome</keyword>
<protein>
    <recommendedName>
        <fullName evidence="4">F-box domain-containing protein</fullName>
    </recommendedName>
</protein>
<dbReference type="AlphaFoldDB" id="A0A507FQ69"/>
<dbReference type="Gene3D" id="3.80.10.10">
    <property type="entry name" value="Ribonuclease Inhibitor"/>
    <property type="match status" value="1"/>
</dbReference>
<proteinExistence type="predicted"/>
<organism evidence="2 3">
    <name type="scientific">Chytriomyces confervae</name>
    <dbReference type="NCBI Taxonomy" id="246404"/>
    <lineage>
        <taxon>Eukaryota</taxon>
        <taxon>Fungi</taxon>
        <taxon>Fungi incertae sedis</taxon>
        <taxon>Chytridiomycota</taxon>
        <taxon>Chytridiomycota incertae sedis</taxon>
        <taxon>Chytridiomycetes</taxon>
        <taxon>Chytridiales</taxon>
        <taxon>Chytriomycetaceae</taxon>
        <taxon>Chytriomyces</taxon>
    </lineage>
</organism>
<gene>
    <name evidence="2" type="ORF">CcCBS67573_g00152</name>
</gene>
<evidence type="ECO:0000313" key="2">
    <source>
        <dbReference type="EMBL" id="TPX78571.1"/>
    </source>
</evidence>
<comment type="caution">
    <text evidence="2">The sequence shown here is derived from an EMBL/GenBank/DDBJ whole genome shotgun (WGS) entry which is preliminary data.</text>
</comment>
<dbReference type="EMBL" id="QEAP01000002">
    <property type="protein sequence ID" value="TPX78571.1"/>
    <property type="molecule type" value="Genomic_DNA"/>
</dbReference>
<feature type="region of interest" description="Disordered" evidence="1">
    <location>
        <begin position="1"/>
        <end position="34"/>
    </location>
</feature>
<dbReference type="Proteomes" id="UP000320333">
    <property type="component" value="Unassembled WGS sequence"/>
</dbReference>
<dbReference type="SUPFAM" id="SSF52047">
    <property type="entry name" value="RNI-like"/>
    <property type="match status" value="1"/>
</dbReference>
<dbReference type="OrthoDB" id="2161876at2759"/>
<name>A0A507FQ69_9FUNG</name>
<feature type="compositionally biased region" description="Polar residues" evidence="1">
    <location>
        <begin position="1"/>
        <end position="11"/>
    </location>
</feature>
<reference evidence="2 3" key="1">
    <citation type="journal article" date="2019" name="Sci. Rep.">
        <title>Comparative genomics of chytrid fungi reveal insights into the obligate biotrophic and pathogenic lifestyle of Synchytrium endobioticum.</title>
        <authorList>
            <person name="van de Vossenberg B.T.L.H."/>
            <person name="Warris S."/>
            <person name="Nguyen H.D.T."/>
            <person name="van Gent-Pelzer M.P.E."/>
            <person name="Joly D.L."/>
            <person name="van de Geest H.C."/>
            <person name="Bonants P.J.M."/>
            <person name="Smith D.S."/>
            <person name="Levesque C.A."/>
            <person name="van der Lee T.A.J."/>
        </authorList>
    </citation>
    <scope>NUCLEOTIDE SEQUENCE [LARGE SCALE GENOMIC DNA]</scope>
    <source>
        <strain evidence="2 3">CBS 675.73</strain>
    </source>
</reference>
<evidence type="ECO:0000256" key="1">
    <source>
        <dbReference type="SAM" id="MobiDB-lite"/>
    </source>
</evidence>
<accession>A0A507FQ69</accession>
<dbReference type="InterPro" id="IPR032675">
    <property type="entry name" value="LRR_dom_sf"/>
</dbReference>
<evidence type="ECO:0008006" key="4">
    <source>
        <dbReference type="Google" id="ProtNLM"/>
    </source>
</evidence>